<evidence type="ECO:0000313" key="1">
    <source>
        <dbReference type="EMBL" id="KDR20564.1"/>
    </source>
</evidence>
<protein>
    <submittedName>
        <fullName evidence="1">Uncharacterized protein</fullName>
    </submittedName>
</protein>
<accession>A0A067RJC2</accession>
<keyword evidence="2" id="KW-1185">Reference proteome</keyword>
<dbReference type="AlphaFoldDB" id="A0A067RJC2"/>
<evidence type="ECO:0000313" key="2">
    <source>
        <dbReference type="Proteomes" id="UP000027135"/>
    </source>
</evidence>
<proteinExistence type="predicted"/>
<reference evidence="1 2" key="1">
    <citation type="journal article" date="2014" name="Nat. Commun.">
        <title>Molecular traces of alternative social organization in a termite genome.</title>
        <authorList>
            <person name="Terrapon N."/>
            <person name="Li C."/>
            <person name="Robertson H.M."/>
            <person name="Ji L."/>
            <person name="Meng X."/>
            <person name="Booth W."/>
            <person name="Chen Z."/>
            <person name="Childers C.P."/>
            <person name="Glastad K.M."/>
            <person name="Gokhale K."/>
            <person name="Gowin J."/>
            <person name="Gronenberg W."/>
            <person name="Hermansen R.A."/>
            <person name="Hu H."/>
            <person name="Hunt B.G."/>
            <person name="Huylmans A.K."/>
            <person name="Khalil S.M."/>
            <person name="Mitchell R.D."/>
            <person name="Munoz-Torres M.C."/>
            <person name="Mustard J.A."/>
            <person name="Pan H."/>
            <person name="Reese J.T."/>
            <person name="Scharf M.E."/>
            <person name="Sun F."/>
            <person name="Vogel H."/>
            <person name="Xiao J."/>
            <person name="Yang W."/>
            <person name="Yang Z."/>
            <person name="Yang Z."/>
            <person name="Zhou J."/>
            <person name="Zhu J."/>
            <person name="Brent C.S."/>
            <person name="Elsik C.G."/>
            <person name="Goodisman M.A."/>
            <person name="Liberles D.A."/>
            <person name="Roe R.M."/>
            <person name="Vargo E.L."/>
            <person name="Vilcinskas A."/>
            <person name="Wang J."/>
            <person name="Bornberg-Bauer E."/>
            <person name="Korb J."/>
            <person name="Zhang G."/>
            <person name="Liebig J."/>
        </authorList>
    </citation>
    <scope>NUCLEOTIDE SEQUENCE [LARGE SCALE GENOMIC DNA]</scope>
    <source>
        <tissue evidence="1">Whole organism</tissue>
    </source>
</reference>
<dbReference type="EMBL" id="KK852597">
    <property type="protein sequence ID" value="KDR20564.1"/>
    <property type="molecule type" value="Genomic_DNA"/>
</dbReference>
<gene>
    <name evidence="1" type="ORF">L798_04581</name>
</gene>
<dbReference type="Proteomes" id="UP000027135">
    <property type="component" value="Unassembled WGS sequence"/>
</dbReference>
<dbReference type="InParanoid" id="A0A067RJC2"/>
<organism evidence="1 2">
    <name type="scientific">Zootermopsis nevadensis</name>
    <name type="common">Dampwood termite</name>
    <dbReference type="NCBI Taxonomy" id="136037"/>
    <lineage>
        <taxon>Eukaryota</taxon>
        <taxon>Metazoa</taxon>
        <taxon>Ecdysozoa</taxon>
        <taxon>Arthropoda</taxon>
        <taxon>Hexapoda</taxon>
        <taxon>Insecta</taxon>
        <taxon>Pterygota</taxon>
        <taxon>Neoptera</taxon>
        <taxon>Polyneoptera</taxon>
        <taxon>Dictyoptera</taxon>
        <taxon>Blattodea</taxon>
        <taxon>Blattoidea</taxon>
        <taxon>Termitoidae</taxon>
        <taxon>Termopsidae</taxon>
        <taxon>Zootermopsis</taxon>
    </lineage>
</organism>
<name>A0A067RJC2_ZOONE</name>
<sequence length="49" mass="5550">MDSAAITVCFTFLSSKKSIHKCCLARDRWQAIPDVEGRCIVGILHLRMK</sequence>